<proteinExistence type="predicted"/>
<protein>
    <recommendedName>
        <fullName evidence="4">Protein S-acyltransferase</fullName>
    </recommendedName>
</protein>
<evidence type="ECO:0000256" key="1">
    <source>
        <dbReference type="SAM" id="Phobius"/>
    </source>
</evidence>
<keyword evidence="1" id="KW-0472">Membrane</keyword>
<sequence length="107" mass="12335">MFTFEPPTAFGIVWAGISSLCEVIILAFLLHLIAFHAYLFYRGWSTYEYAMQRRQKIHERDQESRIRIQRPKLRAGFHTARVHPATTTCQVEMLNPLGATRTPPTTG</sequence>
<dbReference type="Proteomes" id="UP001651158">
    <property type="component" value="Unassembled WGS sequence"/>
</dbReference>
<comment type="caution">
    <text evidence="2">The sequence shown here is derived from an EMBL/GenBank/DDBJ whole genome shotgun (WGS) entry which is preliminary data.</text>
</comment>
<feature type="transmembrane region" description="Helical" evidence="1">
    <location>
        <begin position="12"/>
        <end position="41"/>
    </location>
</feature>
<gene>
    <name evidence="2" type="ORF">TcWFU_004482</name>
</gene>
<evidence type="ECO:0000313" key="2">
    <source>
        <dbReference type="EMBL" id="KAL5110253.1"/>
    </source>
</evidence>
<name>A0ABR4QKA3_9CEST</name>
<reference evidence="2 3" key="1">
    <citation type="journal article" date="2022" name="Front. Cell. Infect. Microbiol.">
        <title>The Genomes of Two Strains of Taenia crassiceps the Animal Model for the Study of Human Cysticercosis.</title>
        <authorList>
            <person name="Bobes R.J."/>
            <person name="Estrada K."/>
            <person name="Rios-Valencia D.G."/>
            <person name="Calderon-Gallegos A."/>
            <person name="de la Torre P."/>
            <person name="Carrero J.C."/>
            <person name="Sanchez-Flores A."/>
            <person name="Laclette J.P."/>
        </authorList>
    </citation>
    <scope>NUCLEOTIDE SEQUENCE [LARGE SCALE GENOMIC DNA]</scope>
    <source>
        <strain evidence="2">WFUcys</strain>
    </source>
</reference>
<evidence type="ECO:0008006" key="4">
    <source>
        <dbReference type="Google" id="ProtNLM"/>
    </source>
</evidence>
<accession>A0ABR4QKA3</accession>
<keyword evidence="3" id="KW-1185">Reference proteome</keyword>
<keyword evidence="1" id="KW-1133">Transmembrane helix</keyword>
<keyword evidence="1" id="KW-0812">Transmembrane</keyword>
<evidence type="ECO:0000313" key="3">
    <source>
        <dbReference type="Proteomes" id="UP001651158"/>
    </source>
</evidence>
<organism evidence="2 3">
    <name type="scientific">Taenia crassiceps</name>
    <dbReference type="NCBI Taxonomy" id="6207"/>
    <lineage>
        <taxon>Eukaryota</taxon>
        <taxon>Metazoa</taxon>
        <taxon>Spiralia</taxon>
        <taxon>Lophotrochozoa</taxon>
        <taxon>Platyhelminthes</taxon>
        <taxon>Cestoda</taxon>
        <taxon>Eucestoda</taxon>
        <taxon>Cyclophyllidea</taxon>
        <taxon>Taeniidae</taxon>
        <taxon>Taenia</taxon>
    </lineage>
</organism>
<dbReference type="EMBL" id="JAKROA010000002">
    <property type="protein sequence ID" value="KAL5110253.1"/>
    <property type="molecule type" value="Genomic_DNA"/>
</dbReference>